<dbReference type="Proteomes" id="UP001054945">
    <property type="component" value="Unassembled WGS sequence"/>
</dbReference>
<feature type="compositionally biased region" description="Basic and acidic residues" evidence="1">
    <location>
        <begin position="17"/>
        <end position="33"/>
    </location>
</feature>
<dbReference type="EMBL" id="BPLR01010039">
    <property type="protein sequence ID" value="GIY36385.1"/>
    <property type="molecule type" value="Genomic_DNA"/>
</dbReference>
<evidence type="ECO:0000313" key="2">
    <source>
        <dbReference type="EMBL" id="GIY36385.1"/>
    </source>
</evidence>
<reference evidence="2 3" key="1">
    <citation type="submission" date="2021-06" db="EMBL/GenBank/DDBJ databases">
        <title>Caerostris extrusa draft genome.</title>
        <authorList>
            <person name="Kono N."/>
            <person name="Arakawa K."/>
        </authorList>
    </citation>
    <scope>NUCLEOTIDE SEQUENCE [LARGE SCALE GENOMIC DNA]</scope>
</reference>
<gene>
    <name evidence="2" type="ORF">CEXT_741131</name>
</gene>
<evidence type="ECO:0000256" key="1">
    <source>
        <dbReference type="SAM" id="MobiDB-lite"/>
    </source>
</evidence>
<evidence type="ECO:0000313" key="3">
    <source>
        <dbReference type="Proteomes" id="UP001054945"/>
    </source>
</evidence>
<proteinExistence type="predicted"/>
<accession>A0AAV4SRJ9</accession>
<keyword evidence="3" id="KW-1185">Reference proteome</keyword>
<comment type="caution">
    <text evidence="2">The sequence shown here is derived from an EMBL/GenBank/DDBJ whole genome shotgun (WGS) entry which is preliminary data.</text>
</comment>
<organism evidence="2 3">
    <name type="scientific">Caerostris extrusa</name>
    <name type="common">Bark spider</name>
    <name type="synonym">Caerostris bankana</name>
    <dbReference type="NCBI Taxonomy" id="172846"/>
    <lineage>
        <taxon>Eukaryota</taxon>
        <taxon>Metazoa</taxon>
        <taxon>Ecdysozoa</taxon>
        <taxon>Arthropoda</taxon>
        <taxon>Chelicerata</taxon>
        <taxon>Arachnida</taxon>
        <taxon>Araneae</taxon>
        <taxon>Araneomorphae</taxon>
        <taxon>Entelegynae</taxon>
        <taxon>Araneoidea</taxon>
        <taxon>Araneidae</taxon>
        <taxon>Caerostris</taxon>
    </lineage>
</organism>
<sequence length="100" mass="11324">MEYICWKDLPHNKKKKSNTEGDKETNKEEDKNCPARTNTARNYKGKQISVSEASRKSPRKSFHTSSFHSALSCCIHKEILRGSALSIIWGKSLANLLEEG</sequence>
<dbReference type="AlphaFoldDB" id="A0AAV4SRJ9"/>
<name>A0AAV4SRJ9_CAEEX</name>
<protein>
    <submittedName>
        <fullName evidence="2">Uncharacterized protein</fullName>
    </submittedName>
</protein>
<feature type="region of interest" description="Disordered" evidence="1">
    <location>
        <begin position="1"/>
        <end position="68"/>
    </location>
</feature>